<dbReference type="EMBL" id="CR382122">
    <property type="protein sequence ID" value="CAH02206.1"/>
    <property type="molecule type" value="Genomic_DNA"/>
</dbReference>
<reference evidence="6 7" key="1">
    <citation type="journal article" date="2004" name="Nature">
        <title>Genome evolution in yeasts.</title>
        <authorList>
            <consortium name="Genolevures"/>
            <person name="Dujon B."/>
            <person name="Sherman D."/>
            <person name="Fischer G."/>
            <person name="Durrens P."/>
            <person name="Casaregola S."/>
            <person name="Lafontaine I."/>
            <person name="de Montigny J."/>
            <person name="Marck C."/>
            <person name="Neuveglise C."/>
            <person name="Talla E."/>
            <person name="Goffard N."/>
            <person name="Frangeul L."/>
            <person name="Aigle M."/>
            <person name="Anthouard V."/>
            <person name="Babour A."/>
            <person name="Barbe V."/>
            <person name="Barnay S."/>
            <person name="Blanchin S."/>
            <person name="Beckerich J.M."/>
            <person name="Beyne E."/>
            <person name="Bleykasten C."/>
            <person name="Boisrame A."/>
            <person name="Boyer J."/>
            <person name="Cattolico L."/>
            <person name="Confanioleri F."/>
            <person name="de Daruvar A."/>
            <person name="Despons L."/>
            <person name="Fabre E."/>
            <person name="Fairhead C."/>
            <person name="Ferry-Dumazet H."/>
            <person name="Groppi A."/>
            <person name="Hantraye F."/>
            <person name="Hennequin C."/>
            <person name="Jauniaux N."/>
            <person name="Joyet P."/>
            <person name="Kachouri R."/>
            <person name="Kerrest A."/>
            <person name="Koszul R."/>
            <person name="Lemaire M."/>
            <person name="Lesur I."/>
            <person name="Ma L."/>
            <person name="Muller H."/>
            <person name="Nicaud J.M."/>
            <person name="Nikolski M."/>
            <person name="Oztas S."/>
            <person name="Ozier-Kalogeropoulos O."/>
            <person name="Pellenz S."/>
            <person name="Potier S."/>
            <person name="Richard G.F."/>
            <person name="Straub M.L."/>
            <person name="Suleau A."/>
            <person name="Swennene D."/>
            <person name="Tekaia F."/>
            <person name="Wesolowski-Louvel M."/>
            <person name="Westhof E."/>
            <person name="Wirth B."/>
            <person name="Zeniou-Meyer M."/>
            <person name="Zivanovic I."/>
            <person name="Bolotin-Fukuhara M."/>
            <person name="Thierry A."/>
            <person name="Bouchier C."/>
            <person name="Caudron B."/>
            <person name="Scarpelli C."/>
            <person name="Gaillardin C."/>
            <person name="Weissenbach J."/>
            <person name="Wincker P."/>
            <person name="Souciet J.L."/>
        </authorList>
    </citation>
    <scope>NUCLEOTIDE SEQUENCE [LARGE SCALE GENOMIC DNA]</scope>
    <source>
        <strain evidence="7">ATCC 8585 / CBS 2359 / DSM 70799 / NBRC 1267 / NRRL Y-1140 / WM37</strain>
    </source>
</reference>
<evidence type="ECO:0000313" key="6">
    <source>
        <dbReference type="EMBL" id="CAH02206.1"/>
    </source>
</evidence>
<proteinExistence type="predicted"/>
<feature type="transmembrane region" description="Helical" evidence="5">
    <location>
        <begin position="20"/>
        <end position="40"/>
    </location>
</feature>
<keyword evidence="2 5" id="KW-0812">Transmembrane</keyword>
<dbReference type="AlphaFoldDB" id="Q6CW76"/>
<dbReference type="RefSeq" id="XP_451813.1">
    <property type="nucleotide sequence ID" value="XM_451813.1"/>
</dbReference>
<dbReference type="InParanoid" id="Q6CW76"/>
<comment type="subcellular location">
    <subcellularLocation>
        <location evidence="1">Membrane</location>
        <topology evidence="1">Multi-pass membrane protein</topology>
    </subcellularLocation>
</comment>
<organism evidence="6 7">
    <name type="scientific">Kluyveromyces lactis (strain ATCC 8585 / CBS 2359 / DSM 70799 / NBRC 1267 / NRRL Y-1140 / WM37)</name>
    <name type="common">Yeast</name>
    <name type="synonym">Candida sphaerica</name>
    <dbReference type="NCBI Taxonomy" id="284590"/>
    <lineage>
        <taxon>Eukaryota</taxon>
        <taxon>Fungi</taxon>
        <taxon>Dikarya</taxon>
        <taxon>Ascomycota</taxon>
        <taxon>Saccharomycotina</taxon>
        <taxon>Saccharomycetes</taxon>
        <taxon>Saccharomycetales</taxon>
        <taxon>Saccharomycetaceae</taxon>
        <taxon>Kluyveromyces</taxon>
    </lineage>
</organism>
<dbReference type="PaxDb" id="284590-Q6CW76"/>
<dbReference type="eggNOG" id="ENOG502QRJ1">
    <property type="taxonomic scope" value="Eukaryota"/>
</dbReference>
<accession>Q6CW76</accession>
<dbReference type="GeneID" id="2897104"/>
<keyword evidence="3 5" id="KW-1133">Transmembrane helix</keyword>
<dbReference type="GO" id="GO:0061024">
    <property type="term" value="P:membrane organization"/>
    <property type="evidence" value="ECO:0007669"/>
    <property type="project" value="TreeGrafter"/>
</dbReference>
<dbReference type="InterPro" id="IPR051645">
    <property type="entry name" value="PER33/POM33_regulator"/>
</dbReference>
<dbReference type="HOGENOM" id="CLU_074989_0_0_1"/>
<evidence type="ECO:0000256" key="2">
    <source>
        <dbReference type="ARBA" id="ARBA00022692"/>
    </source>
</evidence>
<gene>
    <name evidence="6" type="ORF">KLLA0_B06215g</name>
</gene>
<sequence>MKVIRKKDSKVDIKAKQRAIWIVGHYLTLVLGALYVLYAFKHNLTVYKRRSWKTLFLLAKRNVHKVTWKNSTWSQYLISWYPNLCYQGSLLGVFMSYGVTDYQKWSNTSPSFYDLLSSENSQGIMMASLWMVSRRSSFKLFPLMIVSYLHISKKDEVKNTEISEITLKNAKLLHLMAYSELIVILTLAVNTLLFKEAISGFVLLFTIAIFWLRLNFSPYTQATLLKLLLKVDKKVPESQKEKWNFIKGFLYNRMKEREQALQRFKIDT</sequence>
<dbReference type="FunCoup" id="Q6CW76">
    <property type="interactions" value="69"/>
</dbReference>
<dbReference type="GO" id="GO:0016020">
    <property type="term" value="C:membrane"/>
    <property type="evidence" value="ECO:0007669"/>
    <property type="project" value="UniProtKB-SubCell"/>
</dbReference>
<evidence type="ECO:0000313" key="7">
    <source>
        <dbReference type="Proteomes" id="UP000000598"/>
    </source>
</evidence>
<evidence type="ECO:0000256" key="3">
    <source>
        <dbReference type="ARBA" id="ARBA00022989"/>
    </source>
</evidence>
<protein>
    <submittedName>
        <fullName evidence="6">KLLA0B06215p</fullName>
    </submittedName>
</protein>
<evidence type="ECO:0000256" key="4">
    <source>
        <dbReference type="ARBA" id="ARBA00023136"/>
    </source>
</evidence>
<name>Q6CW76_KLULA</name>
<dbReference type="Proteomes" id="UP000000598">
    <property type="component" value="Chromosome B"/>
</dbReference>
<dbReference type="GO" id="GO:0005783">
    <property type="term" value="C:endoplasmic reticulum"/>
    <property type="evidence" value="ECO:0007669"/>
    <property type="project" value="TreeGrafter"/>
</dbReference>
<evidence type="ECO:0000256" key="5">
    <source>
        <dbReference type="SAM" id="Phobius"/>
    </source>
</evidence>
<dbReference type="GO" id="GO:0071786">
    <property type="term" value="P:endoplasmic reticulum tubular network organization"/>
    <property type="evidence" value="ECO:0007669"/>
    <property type="project" value="TreeGrafter"/>
</dbReference>
<dbReference type="PANTHER" id="PTHR12703">
    <property type="entry name" value="TRANSMEMBRANE PROTEIN 33"/>
    <property type="match status" value="1"/>
</dbReference>
<dbReference type="KEGG" id="kla:KLLA0_B06215g"/>
<evidence type="ECO:0000256" key="1">
    <source>
        <dbReference type="ARBA" id="ARBA00004141"/>
    </source>
</evidence>
<feature type="transmembrane region" description="Helical" evidence="5">
    <location>
        <begin position="198"/>
        <end position="216"/>
    </location>
</feature>
<dbReference type="PANTHER" id="PTHR12703:SF3">
    <property type="entry name" value="ABR032WP"/>
    <property type="match status" value="1"/>
</dbReference>
<dbReference type="OMA" id="WLRLNFS"/>
<keyword evidence="4 5" id="KW-0472">Membrane</keyword>
<feature type="transmembrane region" description="Helical" evidence="5">
    <location>
        <begin position="172"/>
        <end position="192"/>
    </location>
</feature>
<keyword evidence="7" id="KW-1185">Reference proteome</keyword>